<dbReference type="EMBL" id="VIIS01001530">
    <property type="protein sequence ID" value="KAF0296826.1"/>
    <property type="molecule type" value="Genomic_DNA"/>
</dbReference>
<sequence>MAGGGSRPNQEPPARPEQQSNFSQPRFSNLTRLRVIGQVGTPVYLTCHVHNLGDRAVSWVRRRDLKILTVGMFAYTSDHRFTAAHSEGSEEWVLRIASPTEQDSGVYECQVSTEPKMSLPVHLQVAESRAVIAGPRELYLKRGSSINLTCTVLAAPEPPEHILWHINNMVIKYTERGGMLVVTNRRQRTSNLVIAKATRLDSGNYSCRPSMAHIDTVLVHILDGEHPAAMQHGTSNIQCGVSLVHRTLMLLLAFAVR</sequence>
<keyword evidence="4" id="KW-1185">Reference proteome</keyword>
<dbReference type="InterPro" id="IPR037448">
    <property type="entry name" value="Zig-8"/>
</dbReference>
<dbReference type="PROSITE" id="PS50835">
    <property type="entry name" value="IG_LIKE"/>
    <property type="match status" value="2"/>
</dbReference>
<feature type="domain" description="Ig-like" evidence="2">
    <location>
        <begin position="115"/>
        <end position="208"/>
    </location>
</feature>
<dbReference type="Pfam" id="PF07686">
    <property type="entry name" value="V-set"/>
    <property type="match status" value="1"/>
</dbReference>
<dbReference type="Pfam" id="PF00047">
    <property type="entry name" value="ig"/>
    <property type="match status" value="1"/>
</dbReference>
<comment type="caution">
    <text evidence="3">The sequence shown here is derived from an EMBL/GenBank/DDBJ whole genome shotgun (WGS) entry which is preliminary data.</text>
</comment>
<name>A0A6A4VQA9_AMPAM</name>
<dbReference type="PANTHER" id="PTHR23279">
    <property type="entry name" value="DEFECTIVE PROBOSCIS EXTENSION RESPONSE DPR -RELATED"/>
    <property type="match status" value="1"/>
</dbReference>
<dbReference type="InterPro" id="IPR003598">
    <property type="entry name" value="Ig_sub2"/>
</dbReference>
<proteinExistence type="predicted"/>
<evidence type="ECO:0000256" key="1">
    <source>
        <dbReference type="SAM" id="MobiDB-lite"/>
    </source>
</evidence>
<feature type="region of interest" description="Disordered" evidence="1">
    <location>
        <begin position="1"/>
        <end position="24"/>
    </location>
</feature>
<dbReference type="CDD" id="cd00096">
    <property type="entry name" value="Ig"/>
    <property type="match status" value="1"/>
</dbReference>
<dbReference type="FunFam" id="2.60.40.10:FF:000129">
    <property type="entry name" value="CLUMA_CG018772, isoform A"/>
    <property type="match status" value="1"/>
</dbReference>
<gene>
    <name evidence="3" type="primary">zig-8_21</name>
    <name evidence="3" type="ORF">FJT64_005732</name>
</gene>
<dbReference type="InterPro" id="IPR013151">
    <property type="entry name" value="Immunoglobulin_dom"/>
</dbReference>
<dbReference type="InterPro" id="IPR036179">
    <property type="entry name" value="Ig-like_dom_sf"/>
</dbReference>
<dbReference type="OrthoDB" id="6427221at2759"/>
<dbReference type="InterPro" id="IPR013106">
    <property type="entry name" value="Ig_V-set"/>
</dbReference>
<dbReference type="SUPFAM" id="SSF48726">
    <property type="entry name" value="Immunoglobulin"/>
    <property type="match status" value="2"/>
</dbReference>
<evidence type="ECO:0000313" key="4">
    <source>
        <dbReference type="Proteomes" id="UP000440578"/>
    </source>
</evidence>
<dbReference type="PANTHER" id="PTHR23279:SF41">
    <property type="entry name" value="DEFECTIVE PROBOSCIS EXTENSION RESPONSE 4-RELATED"/>
    <property type="match status" value="1"/>
</dbReference>
<accession>A0A6A4VQA9</accession>
<organism evidence="3 4">
    <name type="scientific">Amphibalanus amphitrite</name>
    <name type="common">Striped barnacle</name>
    <name type="synonym">Balanus amphitrite</name>
    <dbReference type="NCBI Taxonomy" id="1232801"/>
    <lineage>
        <taxon>Eukaryota</taxon>
        <taxon>Metazoa</taxon>
        <taxon>Ecdysozoa</taxon>
        <taxon>Arthropoda</taxon>
        <taxon>Crustacea</taxon>
        <taxon>Multicrustacea</taxon>
        <taxon>Cirripedia</taxon>
        <taxon>Thoracica</taxon>
        <taxon>Thoracicalcarea</taxon>
        <taxon>Balanomorpha</taxon>
        <taxon>Balanoidea</taxon>
        <taxon>Balanidae</taxon>
        <taxon>Amphibalaninae</taxon>
        <taxon>Amphibalanus</taxon>
    </lineage>
</organism>
<feature type="domain" description="Ig-like" evidence="2">
    <location>
        <begin position="25"/>
        <end position="112"/>
    </location>
</feature>
<dbReference type="InterPro" id="IPR013783">
    <property type="entry name" value="Ig-like_fold"/>
</dbReference>
<dbReference type="GO" id="GO:0032589">
    <property type="term" value="C:neuron projection membrane"/>
    <property type="evidence" value="ECO:0007669"/>
    <property type="project" value="TreeGrafter"/>
</dbReference>
<dbReference type="InterPro" id="IPR003599">
    <property type="entry name" value="Ig_sub"/>
</dbReference>
<dbReference type="SMART" id="SM00409">
    <property type="entry name" value="IG"/>
    <property type="match status" value="2"/>
</dbReference>
<dbReference type="GO" id="GO:0050808">
    <property type="term" value="P:synapse organization"/>
    <property type="evidence" value="ECO:0007669"/>
    <property type="project" value="TreeGrafter"/>
</dbReference>
<evidence type="ECO:0000259" key="2">
    <source>
        <dbReference type="PROSITE" id="PS50835"/>
    </source>
</evidence>
<protein>
    <submittedName>
        <fullName evidence="3">Zwei Ig domain protein zig-8</fullName>
    </submittedName>
</protein>
<evidence type="ECO:0000313" key="3">
    <source>
        <dbReference type="EMBL" id="KAF0296826.1"/>
    </source>
</evidence>
<reference evidence="3 4" key="1">
    <citation type="submission" date="2019-07" db="EMBL/GenBank/DDBJ databases">
        <title>Draft genome assembly of a fouling barnacle, Amphibalanus amphitrite (Darwin, 1854): The first reference genome for Thecostraca.</title>
        <authorList>
            <person name="Kim W."/>
        </authorList>
    </citation>
    <scope>NUCLEOTIDE SEQUENCE [LARGE SCALE GENOMIC DNA]</scope>
    <source>
        <strain evidence="3">SNU_AA5</strain>
        <tissue evidence="3">Soma without cirri and trophi</tissue>
    </source>
</reference>
<dbReference type="AlphaFoldDB" id="A0A6A4VQA9"/>
<dbReference type="SMART" id="SM00408">
    <property type="entry name" value="IGc2"/>
    <property type="match status" value="2"/>
</dbReference>
<dbReference type="Gene3D" id="2.60.40.10">
    <property type="entry name" value="Immunoglobulins"/>
    <property type="match status" value="2"/>
</dbReference>
<dbReference type="Proteomes" id="UP000440578">
    <property type="component" value="Unassembled WGS sequence"/>
</dbReference>
<dbReference type="InterPro" id="IPR007110">
    <property type="entry name" value="Ig-like_dom"/>
</dbReference>